<evidence type="ECO:0000313" key="2">
    <source>
        <dbReference type="EMBL" id="OHB01855.1"/>
    </source>
</evidence>
<dbReference type="EMBL" id="MHWB01000009">
    <property type="protein sequence ID" value="OHB01855.1"/>
    <property type="molecule type" value="Genomic_DNA"/>
</dbReference>
<dbReference type="Proteomes" id="UP000177707">
    <property type="component" value="Unassembled WGS sequence"/>
</dbReference>
<accession>A0A1G2TX25</accession>
<reference evidence="2 3" key="1">
    <citation type="journal article" date="2016" name="Nat. Commun.">
        <title>Thousands of microbial genomes shed light on interconnected biogeochemical processes in an aquifer system.</title>
        <authorList>
            <person name="Anantharaman K."/>
            <person name="Brown C.T."/>
            <person name="Hug L.A."/>
            <person name="Sharon I."/>
            <person name="Castelle C.J."/>
            <person name="Probst A.J."/>
            <person name="Thomas B.C."/>
            <person name="Singh A."/>
            <person name="Wilkins M.J."/>
            <person name="Karaoz U."/>
            <person name="Brodie E.L."/>
            <person name="Williams K.H."/>
            <person name="Hubbard S.S."/>
            <person name="Banfield J.F."/>
        </authorList>
    </citation>
    <scope>NUCLEOTIDE SEQUENCE [LARGE SCALE GENOMIC DNA]</scope>
</reference>
<dbReference type="AlphaFoldDB" id="A0A1G2TX25"/>
<feature type="coiled-coil region" evidence="1">
    <location>
        <begin position="13"/>
        <end position="43"/>
    </location>
</feature>
<comment type="caution">
    <text evidence="2">The sequence shown here is derived from an EMBL/GenBank/DDBJ whole genome shotgun (WGS) entry which is preliminary data.</text>
</comment>
<keyword evidence="1" id="KW-0175">Coiled coil</keyword>
<dbReference type="STRING" id="1802758.A3A96_00230"/>
<name>A0A1G2TX25_9BACT</name>
<protein>
    <submittedName>
        <fullName evidence="2">Uncharacterized protein</fullName>
    </submittedName>
</protein>
<organism evidence="2 3">
    <name type="scientific">Candidatus Zambryskibacteria bacterium RIFCSPLOWO2_01_FULL_39_39</name>
    <dbReference type="NCBI Taxonomy" id="1802758"/>
    <lineage>
        <taxon>Bacteria</taxon>
        <taxon>Candidatus Zambryskiibacteriota</taxon>
    </lineage>
</organism>
<sequence length="102" mass="11848">MKKITKTKNSVTLSSLDKRMDHLEKTMENLTETVDNLAQATAKGFANTVTKQDLERFATKQDLENLGNKIDNSLEEYTRTFRVDYDELSSRVRRLESTVFKR</sequence>
<proteinExistence type="predicted"/>
<evidence type="ECO:0000256" key="1">
    <source>
        <dbReference type="SAM" id="Coils"/>
    </source>
</evidence>
<gene>
    <name evidence="2" type="ORF">A3A96_00230</name>
</gene>
<evidence type="ECO:0000313" key="3">
    <source>
        <dbReference type="Proteomes" id="UP000177707"/>
    </source>
</evidence>